<feature type="domain" description="FAD-binding" evidence="6">
    <location>
        <begin position="8"/>
        <end position="327"/>
    </location>
</feature>
<dbReference type="Proteomes" id="UP000660729">
    <property type="component" value="Unassembled WGS sequence"/>
</dbReference>
<comment type="caution">
    <text evidence="7">The sequence shown here is derived from an EMBL/GenBank/DDBJ whole genome shotgun (WGS) entry which is preliminary data.</text>
</comment>
<keyword evidence="4" id="KW-0560">Oxidoreductase</keyword>
<protein>
    <submittedName>
        <fullName evidence="7">FAD-dependent urate hydroxylase</fullName>
    </submittedName>
</protein>
<dbReference type="GO" id="GO:0004497">
    <property type="term" value="F:monooxygenase activity"/>
    <property type="evidence" value="ECO:0007669"/>
    <property type="project" value="UniProtKB-KW"/>
</dbReference>
<evidence type="ECO:0000313" key="7">
    <source>
        <dbReference type="EMBL" id="KAF7191576.1"/>
    </source>
</evidence>
<evidence type="ECO:0000256" key="2">
    <source>
        <dbReference type="ARBA" id="ARBA00022630"/>
    </source>
</evidence>
<dbReference type="InterPro" id="IPR036188">
    <property type="entry name" value="FAD/NAD-bd_sf"/>
</dbReference>
<dbReference type="InterPro" id="IPR002938">
    <property type="entry name" value="FAD-bd"/>
</dbReference>
<name>A0A8H6RIA2_9PEZI</name>
<dbReference type="GO" id="GO:0071949">
    <property type="term" value="F:FAD binding"/>
    <property type="evidence" value="ECO:0007669"/>
    <property type="project" value="InterPro"/>
</dbReference>
<accession>A0A8H6RIA2</accession>
<comment type="similarity">
    <text evidence="1">Belongs to the paxM FAD-dependent monooxygenase family.</text>
</comment>
<keyword evidence="8" id="KW-1185">Reference proteome</keyword>
<gene>
    <name evidence="7" type="ORF">HII31_07078</name>
</gene>
<keyword evidence="5" id="KW-0503">Monooxygenase</keyword>
<evidence type="ECO:0000313" key="8">
    <source>
        <dbReference type="Proteomes" id="UP000660729"/>
    </source>
</evidence>
<keyword evidence="3" id="KW-0274">FAD</keyword>
<dbReference type="Gene3D" id="3.50.50.60">
    <property type="entry name" value="FAD/NAD(P)-binding domain"/>
    <property type="match status" value="1"/>
</dbReference>
<proteinExistence type="inferred from homology"/>
<dbReference type="OrthoDB" id="9993796at2759"/>
<dbReference type="Pfam" id="PF01494">
    <property type="entry name" value="FAD_binding_3"/>
    <property type="match status" value="1"/>
</dbReference>
<dbReference type="PANTHER" id="PTHR13789">
    <property type="entry name" value="MONOOXYGENASE"/>
    <property type="match status" value="1"/>
</dbReference>
<dbReference type="InterPro" id="IPR050493">
    <property type="entry name" value="FAD-dep_Monooxygenase_BioMet"/>
</dbReference>
<evidence type="ECO:0000256" key="3">
    <source>
        <dbReference type="ARBA" id="ARBA00022827"/>
    </source>
</evidence>
<reference evidence="7" key="1">
    <citation type="submission" date="2020-04" db="EMBL/GenBank/DDBJ databases">
        <title>Draft genome resource of the tomato pathogen Pseudocercospora fuligena.</title>
        <authorList>
            <person name="Zaccaron A."/>
        </authorList>
    </citation>
    <scope>NUCLEOTIDE SEQUENCE</scope>
    <source>
        <strain evidence="7">PF001</strain>
    </source>
</reference>
<dbReference type="PANTHER" id="PTHR13789:SF314">
    <property type="entry name" value="FAD-BINDING DOMAIN-CONTAINING PROTEIN"/>
    <property type="match status" value="1"/>
</dbReference>
<evidence type="ECO:0000256" key="4">
    <source>
        <dbReference type="ARBA" id="ARBA00023002"/>
    </source>
</evidence>
<dbReference type="AlphaFoldDB" id="A0A8H6RIA2"/>
<organism evidence="7 8">
    <name type="scientific">Pseudocercospora fuligena</name>
    <dbReference type="NCBI Taxonomy" id="685502"/>
    <lineage>
        <taxon>Eukaryota</taxon>
        <taxon>Fungi</taxon>
        <taxon>Dikarya</taxon>
        <taxon>Ascomycota</taxon>
        <taxon>Pezizomycotina</taxon>
        <taxon>Dothideomycetes</taxon>
        <taxon>Dothideomycetidae</taxon>
        <taxon>Mycosphaerellales</taxon>
        <taxon>Mycosphaerellaceae</taxon>
        <taxon>Pseudocercospora</taxon>
    </lineage>
</organism>
<evidence type="ECO:0000256" key="1">
    <source>
        <dbReference type="ARBA" id="ARBA00007992"/>
    </source>
</evidence>
<dbReference type="SUPFAM" id="SSF51905">
    <property type="entry name" value="FAD/NAD(P)-binding domain"/>
    <property type="match status" value="1"/>
</dbReference>
<dbReference type="SUPFAM" id="SSF54373">
    <property type="entry name" value="FAD-linked reductases, C-terminal domain"/>
    <property type="match status" value="1"/>
</dbReference>
<evidence type="ECO:0000256" key="5">
    <source>
        <dbReference type="ARBA" id="ARBA00023033"/>
    </source>
</evidence>
<dbReference type="PRINTS" id="PR00420">
    <property type="entry name" value="RNGMNOXGNASE"/>
</dbReference>
<dbReference type="EMBL" id="JABCIY010000157">
    <property type="protein sequence ID" value="KAF7191576.1"/>
    <property type="molecule type" value="Genomic_DNA"/>
</dbReference>
<sequence length="327" mass="35240">MTSCTKLNIAIVGSGLAGLTTARVLREHHNVTVYERGNADTATGGQGIIIASNGVNMLTPLSYNASKAGAVSINGLTTYNKDCTLLKDVNMDLVPRYGADCQAMKRSDFRDELYRLASAPSTELGIGGDPAQVVLNTTVIGLDPEKGIIELQDGTKVSADAIIIADGVHSRLRNTIIQDTFTTAKKTGLTCYRIAVPISSVSTPLPPWMSPSTHNNRSSIFYAGDGTPRVITAYPIRNGTWFNLSCILRTEVSTKATTESWHVDGDRKKMVQAFRDFDPLVVKVLEAATDVKVWELQDLEPLSTWSKGRAILIGDAAHAMTPMQGQG</sequence>
<evidence type="ECO:0000259" key="6">
    <source>
        <dbReference type="Pfam" id="PF01494"/>
    </source>
</evidence>
<keyword evidence="2" id="KW-0285">Flavoprotein</keyword>
<feature type="non-terminal residue" evidence="7">
    <location>
        <position position="327"/>
    </location>
</feature>